<sequence length="228" mass="25102">MTVMYSFPHAGGSAANFKAFSREFPEKVAIVRPVELPGRGLRAGEPFSKDLESCVDSTLQQLPFEIGARFLLHGHCMGALLAFEAVKALERSGRPLPDALIVSGRNAPGYQTDWGLRVANLPDREFFDELRAVGGVPPGLSFAMAAQFLTIIREDQRIVHGYRPNDSSISTPILVLAGEDDGMTRPDFLEHWAKFSATKVEVKMMKGGHYFIYNQAPAFAEALLAFEK</sequence>
<comment type="similarity">
    <text evidence="1">Belongs to the thioesterase family.</text>
</comment>
<evidence type="ECO:0000256" key="1">
    <source>
        <dbReference type="ARBA" id="ARBA00007169"/>
    </source>
</evidence>
<evidence type="ECO:0000313" key="3">
    <source>
        <dbReference type="EMBL" id="NVN10072.1"/>
    </source>
</evidence>
<evidence type="ECO:0000313" key="4">
    <source>
        <dbReference type="Proteomes" id="UP000534870"/>
    </source>
</evidence>
<comment type="caution">
    <text evidence="3">The sequence shown here is derived from an EMBL/GenBank/DDBJ whole genome shotgun (WGS) entry which is preliminary data.</text>
</comment>
<dbReference type="AlphaFoldDB" id="A0A7Y7M4K1"/>
<dbReference type="Gene3D" id="3.40.50.1820">
    <property type="entry name" value="alpha/beta hydrolase"/>
    <property type="match status" value="1"/>
</dbReference>
<dbReference type="SUPFAM" id="SSF53474">
    <property type="entry name" value="alpha/beta-Hydrolases"/>
    <property type="match status" value="1"/>
</dbReference>
<name>A0A7Y7M4K1_9PROT</name>
<reference evidence="3 4" key="1">
    <citation type="submission" date="2020-06" db="EMBL/GenBank/DDBJ databases">
        <title>Description of novel acetic acid bacteria.</title>
        <authorList>
            <person name="Sombolestani A."/>
        </authorList>
    </citation>
    <scope>NUCLEOTIDE SEQUENCE [LARGE SCALE GENOMIC DNA]</scope>
    <source>
        <strain evidence="3 4">LMG 31431</strain>
    </source>
</reference>
<dbReference type="Proteomes" id="UP000534870">
    <property type="component" value="Unassembled WGS sequence"/>
</dbReference>
<evidence type="ECO:0000259" key="2">
    <source>
        <dbReference type="Pfam" id="PF00975"/>
    </source>
</evidence>
<dbReference type="InterPro" id="IPR012223">
    <property type="entry name" value="TEII"/>
</dbReference>
<organism evidence="3 4">
    <name type="scientific">Nguyenibacter vanlangensis</name>
    <dbReference type="NCBI Taxonomy" id="1216886"/>
    <lineage>
        <taxon>Bacteria</taxon>
        <taxon>Pseudomonadati</taxon>
        <taxon>Pseudomonadota</taxon>
        <taxon>Alphaproteobacteria</taxon>
        <taxon>Acetobacterales</taxon>
        <taxon>Acetobacteraceae</taxon>
        <taxon>Nguyenibacter</taxon>
    </lineage>
</organism>
<dbReference type="PANTHER" id="PTHR11487:SF0">
    <property type="entry name" value="S-ACYL FATTY ACID SYNTHASE THIOESTERASE, MEDIUM CHAIN"/>
    <property type="match status" value="1"/>
</dbReference>
<gene>
    <name evidence="3" type="ORF">HUK84_02720</name>
</gene>
<dbReference type="PANTHER" id="PTHR11487">
    <property type="entry name" value="THIOESTERASE"/>
    <property type="match status" value="1"/>
</dbReference>
<proteinExistence type="inferred from homology"/>
<dbReference type="GO" id="GO:0008610">
    <property type="term" value="P:lipid biosynthetic process"/>
    <property type="evidence" value="ECO:0007669"/>
    <property type="project" value="TreeGrafter"/>
</dbReference>
<accession>A0A7Y7M4K1</accession>
<feature type="domain" description="Thioesterase" evidence="2">
    <location>
        <begin position="6"/>
        <end position="223"/>
    </location>
</feature>
<dbReference type="InterPro" id="IPR029058">
    <property type="entry name" value="AB_hydrolase_fold"/>
</dbReference>
<dbReference type="EMBL" id="JABXXP010000015">
    <property type="protein sequence ID" value="NVN10072.1"/>
    <property type="molecule type" value="Genomic_DNA"/>
</dbReference>
<protein>
    <submittedName>
        <fullName evidence="3">Thioesterase</fullName>
    </submittedName>
</protein>
<dbReference type="Pfam" id="PF00975">
    <property type="entry name" value="Thioesterase"/>
    <property type="match status" value="1"/>
</dbReference>
<dbReference type="InterPro" id="IPR001031">
    <property type="entry name" value="Thioesterase"/>
</dbReference>